<dbReference type="PROSITE" id="PS50145">
    <property type="entry name" value="ZF_TRAF"/>
    <property type="match status" value="1"/>
</dbReference>
<dbReference type="AlphaFoldDB" id="A0ABD0WLE3"/>
<keyword evidence="3" id="KW-0833">Ubl conjugation pathway</keyword>
<dbReference type="Pfam" id="PF15965">
    <property type="entry name" value="zf-TRAF_2"/>
    <property type="match status" value="1"/>
</dbReference>
<evidence type="ECO:0000256" key="1">
    <source>
        <dbReference type="ARBA" id="ARBA00022723"/>
    </source>
</evidence>
<name>A0ABD0WLE3_UMBPY</name>
<evidence type="ECO:0000313" key="8">
    <source>
        <dbReference type="EMBL" id="KAL0972678.1"/>
    </source>
</evidence>
<dbReference type="Gene3D" id="3.30.40.10">
    <property type="entry name" value="Zinc/RING finger domain, C3HC4 (zinc finger)"/>
    <property type="match status" value="1"/>
</dbReference>
<dbReference type="Gene3D" id="1.20.1280.50">
    <property type="match status" value="1"/>
</dbReference>
<dbReference type="PANTHER" id="PTHR15933">
    <property type="entry name" value="PROTEIN CBG16327"/>
    <property type="match status" value="1"/>
</dbReference>
<sequence>MVKSRTPPVGLHDHCEKCYSLYCQAPINTSVSCMVIKCHLRCGAAFHECKYEEHQLLCPNEKVPCLNAGYGCPFTLPRQRLAKHLEVCPASTVICSQQWIRFPMSEADVGIYRTAVNVLDREKQLNLSTALRDQKLLFRSLKMKTVFPELMEKVEGESALNEMFVEAISSVGKGVRSFDSSEEIEDGNSNGMTMEELSQAKNKDGDTLHTDRAVFRNEIMGCQQLVKRDVKKPKPGDRRYETACSSSNCHRETDGYGQSVECQNDGATTVAVDISESGLAPWQDGVMEKLRREATMTDYNMYLLHHGAMLINFGQLDACTPREKDFVYGNLEPIAVQTVRTFNVPTSFRPKRTHLNDSWPRMVNQSVDTADLGDSLENISKSDEVNAILLCFLERELLGHIISEGGGADGLYVDVGTQTYNLPSAPFKPEASLADIVTTEPKGLYVHIQVEEITRRHNPTNSAFTHICGHIFRRDEYQTHFRNVHLDIQSCLNGWFEQSCPLAYLGCNYCQRRFCPAGQRATVTYDQDLSTFTLKAEGPSLVSDGGKAVTSHRKRARNLDPLSRLPFEIIQHVASFLDSFSLSQLYQVSQLMREVCLTLLETRGMVYLRWEKKTYSHGGSTWKCRKKVWRFSSLFSKVDRWCFDDHMSSMAEHLKVCPFYQRDERSEPVELPRMEGAT</sequence>
<keyword evidence="9" id="KW-1185">Reference proteome</keyword>
<dbReference type="InterPro" id="IPR036047">
    <property type="entry name" value="F-box-like_dom_sf"/>
</dbReference>
<dbReference type="Proteomes" id="UP001557470">
    <property type="component" value="Unassembled WGS sequence"/>
</dbReference>
<dbReference type="InterPro" id="IPR001293">
    <property type="entry name" value="Znf_TRAF"/>
</dbReference>
<dbReference type="PROSITE" id="PS51257">
    <property type="entry name" value="PROKAR_LIPOPROTEIN"/>
    <property type="match status" value="1"/>
</dbReference>
<dbReference type="PANTHER" id="PTHR15933:SF1">
    <property type="entry name" value="F-BOX ONLY PROTEIN 40"/>
    <property type="match status" value="1"/>
</dbReference>
<evidence type="ECO:0000256" key="5">
    <source>
        <dbReference type="PROSITE-ProRule" id="PRU00207"/>
    </source>
</evidence>
<keyword evidence="2 5" id="KW-0863">Zinc-finger</keyword>
<reference evidence="8 9" key="1">
    <citation type="submission" date="2024-06" db="EMBL/GenBank/DDBJ databases">
        <authorList>
            <person name="Pan Q."/>
            <person name="Wen M."/>
            <person name="Jouanno E."/>
            <person name="Zahm M."/>
            <person name="Klopp C."/>
            <person name="Cabau C."/>
            <person name="Louis A."/>
            <person name="Berthelot C."/>
            <person name="Parey E."/>
            <person name="Roest Crollius H."/>
            <person name="Montfort J."/>
            <person name="Robinson-Rechavi M."/>
            <person name="Bouchez O."/>
            <person name="Lampietro C."/>
            <person name="Lopez Roques C."/>
            <person name="Donnadieu C."/>
            <person name="Postlethwait J."/>
            <person name="Bobe J."/>
            <person name="Verreycken H."/>
            <person name="Guiguen Y."/>
        </authorList>
    </citation>
    <scope>NUCLEOTIDE SEQUENCE [LARGE SCALE GENOMIC DNA]</scope>
    <source>
        <strain evidence="8">Up_M1</strain>
        <tissue evidence="8">Testis</tissue>
    </source>
</reference>
<dbReference type="InterPro" id="IPR043013">
    <property type="entry name" value="Znf_TRAF_N"/>
</dbReference>
<dbReference type="SUPFAM" id="SSF49599">
    <property type="entry name" value="TRAF domain-like"/>
    <property type="match status" value="1"/>
</dbReference>
<dbReference type="PROSITE" id="PS50181">
    <property type="entry name" value="FBOX"/>
    <property type="match status" value="1"/>
</dbReference>
<feature type="domain" description="F-box" evidence="7">
    <location>
        <begin position="559"/>
        <end position="613"/>
    </location>
</feature>
<dbReference type="InterPro" id="IPR001810">
    <property type="entry name" value="F-box_dom"/>
</dbReference>
<evidence type="ECO:0000259" key="6">
    <source>
        <dbReference type="PROSITE" id="PS50145"/>
    </source>
</evidence>
<keyword evidence="4 5" id="KW-0862">Zinc</keyword>
<dbReference type="Gene3D" id="3.30.40.150">
    <property type="entry name" value="TRAF-like zinc-finger, N-terminal subdomain"/>
    <property type="match status" value="1"/>
</dbReference>
<evidence type="ECO:0000313" key="9">
    <source>
        <dbReference type="Proteomes" id="UP001557470"/>
    </source>
</evidence>
<comment type="caution">
    <text evidence="8">The sequence shown here is derived from an EMBL/GenBank/DDBJ whole genome shotgun (WGS) entry which is preliminary data.</text>
</comment>
<dbReference type="Pfam" id="PF15966">
    <property type="entry name" value="F-box_4"/>
    <property type="match status" value="1"/>
</dbReference>
<feature type="domain" description="TRAF-type" evidence="6">
    <location>
        <begin position="54"/>
        <end position="96"/>
    </location>
</feature>
<dbReference type="EMBL" id="JAGEUA010000006">
    <property type="protein sequence ID" value="KAL0972678.1"/>
    <property type="molecule type" value="Genomic_DNA"/>
</dbReference>
<keyword evidence="1 5" id="KW-0479">Metal-binding</keyword>
<evidence type="ECO:0000259" key="7">
    <source>
        <dbReference type="PROSITE" id="PS50181"/>
    </source>
</evidence>
<evidence type="ECO:0000256" key="4">
    <source>
        <dbReference type="ARBA" id="ARBA00022833"/>
    </source>
</evidence>
<feature type="zinc finger region" description="TRAF-type" evidence="5">
    <location>
        <begin position="54"/>
        <end position="96"/>
    </location>
</feature>
<accession>A0ABD0WLE3</accession>
<evidence type="ECO:0000256" key="2">
    <source>
        <dbReference type="ARBA" id="ARBA00022771"/>
    </source>
</evidence>
<evidence type="ECO:0000256" key="3">
    <source>
        <dbReference type="ARBA" id="ARBA00022786"/>
    </source>
</evidence>
<dbReference type="SUPFAM" id="SSF81383">
    <property type="entry name" value="F-box domain"/>
    <property type="match status" value="1"/>
</dbReference>
<dbReference type="InterPro" id="IPR013083">
    <property type="entry name" value="Znf_RING/FYVE/PHD"/>
</dbReference>
<dbReference type="GO" id="GO:0008270">
    <property type="term" value="F:zinc ion binding"/>
    <property type="evidence" value="ECO:0007669"/>
    <property type="project" value="UniProtKB-KW"/>
</dbReference>
<gene>
    <name evidence="8" type="ORF">UPYG_G00193310</name>
</gene>
<proteinExistence type="predicted"/>
<organism evidence="8 9">
    <name type="scientific">Umbra pygmaea</name>
    <name type="common">Eastern mudminnow</name>
    <dbReference type="NCBI Taxonomy" id="75934"/>
    <lineage>
        <taxon>Eukaryota</taxon>
        <taxon>Metazoa</taxon>
        <taxon>Chordata</taxon>
        <taxon>Craniata</taxon>
        <taxon>Vertebrata</taxon>
        <taxon>Euteleostomi</taxon>
        <taxon>Actinopterygii</taxon>
        <taxon>Neopterygii</taxon>
        <taxon>Teleostei</taxon>
        <taxon>Protacanthopterygii</taxon>
        <taxon>Esociformes</taxon>
        <taxon>Umbridae</taxon>
        <taxon>Umbra</taxon>
    </lineage>
</organism>
<protein>
    <submittedName>
        <fullName evidence="8">Uncharacterized protein</fullName>
    </submittedName>
</protein>
<dbReference type="InterPro" id="IPR031890">
    <property type="entry name" value="Fbxo30/Fbxo40"/>
</dbReference>